<dbReference type="Proteomes" id="UP000325315">
    <property type="component" value="Unassembled WGS sequence"/>
</dbReference>
<evidence type="ECO:0000313" key="4">
    <source>
        <dbReference type="EMBL" id="KAA3475689.1"/>
    </source>
</evidence>
<dbReference type="NCBIfam" id="TIGR00756">
    <property type="entry name" value="PPR"/>
    <property type="match status" value="4"/>
</dbReference>
<dbReference type="PANTHER" id="PTHR47003">
    <property type="entry name" value="OS01G0970900 PROTEIN"/>
    <property type="match status" value="1"/>
</dbReference>
<dbReference type="Gene3D" id="1.25.40.10">
    <property type="entry name" value="Tetratricopeptide repeat domain"/>
    <property type="match status" value="4"/>
</dbReference>
<keyword evidence="1" id="KW-0677">Repeat</keyword>
<dbReference type="Pfam" id="PF13041">
    <property type="entry name" value="PPR_2"/>
    <property type="match status" value="1"/>
</dbReference>
<feature type="domain" description="MORF/ORRM1/DAG-like MORF" evidence="3">
    <location>
        <begin position="743"/>
        <end position="779"/>
    </location>
</feature>
<accession>A0A5B6W1D5</accession>
<feature type="repeat" description="PPR" evidence="2">
    <location>
        <begin position="402"/>
        <end position="436"/>
    </location>
</feature>
<dbReference type="Pfam" id="PF01535">
    <property type="entry name" value="PPR"/>
    <property type="match status" value="1"/>
</dbReference>
<dbReference type="InterPro" id="IPR011990">
    <property type="entry name" value="TPR-like_helical_dom_sf"/>
</dbReference>
<dbReference type="InterPro" id="IPR002885">
    <property type="entry name" value="PPR_rpt"/>
</dbReference>
<dbReference type="PROSITE" id="PS51375">
    <property type="entry name" value="PPR"/>
    <property type="match status" value="4"/>
</dbReference>
<dbReference type="PANTHER" id="PTHR47003:SF2">
    <property type="entry name" value="OS01G0970900 PROTEIN"/>
    <property type="match status" value="1"/>
</dbReference>
<gene>
    <name evidence="4" type="ORF">EPI10_025839</name>
</gene>
<organism evidence="4 5">
    <name type="scientific">Gossypium australe</name>
    <dbReference type="NCBI Taxonomy" id="47621"/>
    <lineage>
        <taxon>Eukaryota</taxon>
        <taxon>Viridiplantae</taxon>
        <taxon>Streptophyta</taxon>
        <taxon>Embryophyta</taxon>
        <taxon>Tracheophyta</taxon>
        <taxon>Spermatophyta</taxon>
        <taxon>Magnoliopsida</taxon>
        <taxon>eudicotyledons</taxon>
        <taxon>Gunneridae</taxon>
        <taxon>Pentapetalae</taxon>
        <taxon>rosids</taxon>
        <taxon>malvids</taxon>
        <taxon>Malvales</taxon>
        <taxon>Malvaceae</taxon>
        <taxon>Malvoideae</taxon>
        <taxon>Gossypium</taxon>
    </lineage>
</organism>
<dbReference type="AlphaFoldDB" id="A0A5B6W1D5"/>
<evidence type="ECO:0000259" key="3">
    <source>
        <dbReference type="Pfam" id="PF21864"/>
    </source>
</evidence>
<dbReference type="Pfam" id="PF12854">
    <property type="entry name" value="PPR_1"/>
    <property type="match status" value="2"/>
</dbReference>
<dbReference type="InterPro" id="IPR044578">
    <property type="entry name" value="BIR6-like"/>
</dbReference>
<name>A0A5B6W1D5_9ROSI</name>
<feature type="repeat" description="PPR" evidence="2">
    <location>
        <begin position="437"/>
        <end position="467"/>
    </location>
</feature>
<dbReference type="OrthoDB" id="185373at2759"/>
<dbReference type="EMBL" id="SMMG02000005">
    <property type="protein sequence ID" value="KAA3475689.1"/>
    <property type="molecule type" value="Genomic_DNA"/>
</dbReference>
<dbReference type="InterPro" id="IPR054059">
    <property type="entry name" value="MORF/ORRM1/DAG-like_MORF"/>
</dbReference>
<evidence type="ECO:0000313" key="5">
    <source>
        <dbReference type="Proteomes" id="UP000325315"/>
    </source>
</evidence>
<feature type="repeat" description="PPR" evidence="2">
    <location>
        <begin position="367"/>
        <end position="401"/>
    </location>
</feature>
<proteinExistence type="predicted"/>
<dbReference type="Pfam" id="PF21864">
    <property type="entry name" value="MORF_dom"/>
    <property type="match status" value="1"/>
</dbReference>
<reference evidence="5" key="1">
    <citation type="journal article" date="2019" name="Plant Biotechnol. J.">
        <title>Genome sequencing of the Australian wild diploid species Gossypium australe highlights disease resistance and delayed gland morphogenesis.</title>
        <authorList>
            <person name="Cai Y."/>
            <person name="Cai X."/>
            <person name="Wang Q."/>
            <person name="Wang P."/>
            <person name="Zhang Y."/>
            <person name="Cai C."/>
            <person name="Xu Y."/>
            <person name="Wang K."/>
            <person name="Zhou Z."/>
            <person name="Wang C."/>
            <person name="Geng S."/>
            <person name="Li B."/>
            <person name="Dong Q."/>
            <person name="Hou Y."/>
            <person name="Wang H."/>
            <person name="Ai P."/>
            <person name="Liu Z."/>
            <person name="Yi F."/>
            <person name="Sun M."/>
            <person name="An G."/>
            <person name="Cheng J."/>
            <person name="Zhang Y."/>
            <person name="Shi Q."/>
            <person name="Xie Y."/>
            <person name="Shi X."/>
            <person name="Chang Y."/>
            <person name="Huang F."/>
            <person name="Chen Y."/>
            <person name="Hong S."/>
            <person name="Mi L."/>
            <person name="Sun Q."/>
            <person name="Zhang L."/>
            <person name="Zhou B."/>
            <person name="Peng R."/>
            <person name="Zhang X."/>
            <person name="Liu F."/>
        </authorList>
    </citation>
    <scope>NUCLEOTIDE SEQUENCE [LARGE SCALE GENOMIC DNA]</scope>
    <source>
        <strain evidence="5">cv. PA1801</strain>
    </source>
</reference>
<comment type="caution">
    <text evidence="4">The sequence shown here is derived from an EMBL/GenBank/DDBJ whole genome shotgun (WGS) entry which is preliminary data.</text>
</comment>
<dbReference type="GO" id="GO:0008380">
    <property type="term" value="P:RNA splicing"/>
    <property type="evidence" value="ECO:0007669"/>
    <property type="project" value="InterPro"/>
</dbReference>
<feature type="repeat" description="PPR" evidence="2">
    <location>
        <begin position="260"/>
        <end position="294"/>
    </location>
</feature>
<evidence type="ECO:0000256" key="2">
    <source>
        <dbReference type="PROSITE-ProRule" id="PRU00708"/>
    </source>
</evidence>
<sequence>MNRSKAILSSLRLANSLLSTRLTSTPSFSSQVTRFSSQLSFQSHSSLLTNIHQSLSFSTKPNSLLQLILTNDWSDELVTSLHEFNSALTHETVIYVLKKLDKDPKKASSFFNWVRQENGFKPNSSVYSFMLRIFANKATMKEFWVTLREMKDLGFYLDEETYYTIHSSFRNKKMPSDVVALTHFYKRMVEENAKDSIARKVADVIAGGEWSNETEKILDGMGTDLSDNLVIRVLKELRTYPRKGLQFFHWASKGSNYKHNTVTYNALIRILARHDSIAEFWGVVDEMKGEGFEMDIDTYIKVSRNFQKFKMLEDAVKLYEIMMDGPYKPSAQDCSLLLRSISGADGQDLSLVFRVVNKYEAAGYSLSKAIYDGIHRSLTKAGKFDEAEKIMKAMKNAGCEPDNITYSQLVFGLCKARRLEEACKVLDEMKANGCCPDIKTWTILIQGHCDANQIDDALMCFAKMVKTCEADADILDVLINGFISQNRVDGAYKLLVEMVNVVHLRPWQATFKLLMEKLLGKRKLEESMNLLKLMKKQNYPPYPEPFVQYISKQGTVEDAMEFLKALSVKEYPSIGAYLHILESFLEEVVELLIATNGVIFPSFSTSFSVSNRMTQTLSQLILFTLSTLVKFNLSLIMAQTLTRAATSTLTCHITLSFILLKLLLPSKSITHPPPILPSASPATLSPLFRMPSDVSLSPPRASPPSGATSTTLRTLLISPFNSGSNFSDQLPIEMAPLFLGCDYEHWLIILDKPSEEGATKQEMINCYIKTLAKVVGSLRAREKQKRMKKKKKFK</sequence>
<evidence type="ECO:0000256" key="1">
    <source>
        <dbReference type="ARBA" id="ARBA00022737"/>
    </source>
</evidence>
<protein>
    <submittedName>
        <fullName evidence="4">Pentatricopeptide repeat-containing protein chloroplastic-like</fullName>
    </submittedName>
</protein>
<keyword evidence="5" id="KW-1185">Reference proteome</keyword>